<evidence type="ECO:0000256" key="3">
    <source>
        <dbReference type="SAM" id="SignalP"/>
    </source>
</evidence>
<dbReference type="InParanoid" id="A0A6J0C2Z0"/>
<keyword evidence="4" id="KW-1185">Reference proteome</keyword>
<dbReference type="Proteomes" id="UP000829291">
    <property type="component" value="Chromosome 2"/>
</dbReference>
<proteinExistence type="inferred from homology"/>
<evidence type="ECO:0000313" key="5">
    <source>
        <dbReference type="RefSeq" id="XP_015520858.1"/>
    </source>
</evidence>
<dbReference type="Pfam" id="PF03227">
    <property type="entry name" value="GILT"/>
    <property type="match status" value="1"/>
</dbReference>
<keyword evidence="2" id="KW-0325">Glycoprotein</keyword>
<dbReference type="OrthoDB" id="958254at2759"/>
<dbReference type="PANTHER" id="PTHR13234">
    <property type="entry name" value="GAMMA-INTERFERON INDUCIBLE LYSOSOMAL THIOL REDUCTASE GILT"/>
    <property type="match status" value="1"/>
</dbReference>
<sequence>MSKYLALLLITIGAVTAQQKVSVKIYYESLCEDSMAFFTKSFVPAWRDEDVQRYINLSLIPYGKSIPKSSDPNNRWDCHHGREECVGNKFQSCIIDKSSGLTVKNQVDFIDCLMNKADKSSAYMPTADTCASIVHTSITTLNNLKECAEGRQGNSIYEMNQNKTNALQNPLQSVPTIVFNDRYNKADSDTAQKSFLTVLCKYIMDSPKPKACDSVSGAPSTTAGLMSLVTAGLIYRML</sequence>
<dbReference type="RefSeq" id="XP_015520858.1">
    <property type="nucleotide sequence ID" value="XM_015665372.2"/>
</dbReference>
<dbReference type="PANTHER" id="PTHR13234:SF69">
    <property type="entry name" value="GILT-LIKE PROTEIN 1"/>
    <property type="match status" value="1"/>
</dbReference>
<dbReference type="GO" id="GO:0016671">
    <property type="term" value="F:oxidoreductase activity, acting on a sulfur group of donors, disulfide as acceptor"/>
    <property type="evidence" value="ECO:0007669"/>
    <property type="project" value="InterPro"/>
</dbReference>
<evidence type="ECO:0000256" key="1">
    <source>
        <dbReference type="ARBA" id="ARBA00005679"/>
    </source>
</evidence>
<dbReference type="KEGG" id="nlo:107225060"/>
<reference evidence="5" key="1">
    <citation type="submission" date="2025-08" db="UniProtKB">
        <authorList>
            <consortium name="RefSeq"/>
        </authorList>
    </citation>
    <scope>IDENTIFICATION</scope>
    <source>
        <tissue evidence="5">Thorax and Abdomen</tissue>
    </source>
</reference>
<feature type="chain" id="PRO_5027080509" evidence="3">
    <location>
        <begin position="18"/>
        <end position="238"/>
    </location>
</feature>
<protein>
    <submittedName>
        <fullName evidence="5">GILT-like protein 1</fullName>
    </submittedName>
</protein>
<dbReference type="InterPro" id="IPR004911">
    <property type="entry name" value="Interferon-induced_GILT"/>
</dbReference>
<keyword evidence="3" id="KW-0732">Signal</keyword>
<evidence type="ECO:0000313" key="4">
    <source>
        <dbReference type="Proteomes" id="UP000829291"/>
    </source>
</evidence>
<dbReference type="FunCoup" id="A0A6J0C2Z0">
    <property type="interactions" value="191"/>
</dbReference>
<dbReference type="AlphaFoldDB" id="A0A6J0C2Z0"/>
<evidence type="ECO:0000256" key="2">
    <source>
        <dbReference type="ARBA" id="ARBA00023180"/>
    </source>
</evidence>
<dbReference type="GeneID" id="107225060"/>
<gene>
    <name evidence="5" type="primary">LOC107225060</name>
</gene>
<accession>A0A6J0C2Z0</accession>
<organism evidence="5">
    <name type="scientific">Neodiprion lecontei</name>
    <name type="common">Redheaded pine sawfly</name>
    <dbReference type="NCBI Taxonomy" id="441921"/>
    <lineage>
        <taxon>Eukaryota</taxon>
        <taxon>Metazoa</taxon>
        <taxon>Ecdysozoa</taxon>
        <taxon>Arthropoda</taxon>
        <taxon>Hexapoda</taxon>
        <taxon>Insecta</taxon>
        <taxon>Pterygota</taxon>
        <taxon>Neoptera</taxon>
        <taxon>Endopterygota</taxon>
        <taxon>Hymenoptera</taxon>
        <taxon>Tenthredinoidea</taxon>
        <taxon>Diprionidae</taxon>
        <taxon>Diprioninae</taxon>
        <taxon>Neodiprion</taxon>
    </lineage>
</organism>
<comment type="similarity">
    <text evidence="1">Belongs to the GILT family.</text>
</comment>
<feature type="signal peptide" evidence="3">
    <location>
        <begin position="1"/>
        <end position="17"/>
    </location>
</feature>
<name>A0A6J0C2Z0_NEOLC</name>